<accession>A0AB39ZTT1</accession>
<evidence type="ECO:0000313" key="2">
    <source>
        <dbReference type="Proteomes" id="UP001652628"/>
    </source>
</evidence>
<dbReference type="GeneID" id="108019673"/>
<sequence length="355" mass="41365">MWPPQTEPKLSVNKRRMANSRPLKTSNWPGILDSKHALRKYLAPPPKMAPLKAEMQDRHPTLAPPSFLGAEALQRPWMNAAWQLASDPSDLSDVHFPKKIKGLKERERKRLERKVWARPARIDVAQRAERLGARNLERPERQEKIELPPKSVNRAKTKRMKVKAPTQPLRKRPTKRITHLHSPRLKDILIVDAKRSPGMERPAHLSGGAEQPHISSAPGRERDGQRPRLRMSGRSKKTYHVPLCSRPTEIMGVGLPYSRQVRMRQQKLCQQPEYHDQYMRMLCQQQRHQQMCQQEQLQQDYARQQSDMAQHPYSSILQEALSEEQRQAHVYSVPSKSPLRRLRDGKRLCGNFYYD</sequence>
<reference evidence="3" key="1">
    <citation type="submission" date="2025-08" db="UniProtKB">
        <authorList>
            <consortium name="RefSeq"/>
        </authorList>
    </citation>
    <scope>IDENTIFICATION</scope>
</reference>
<feature type="region of interest" description="Disordered" evidence="1">
    <location>
        <begin position="198"/>
        <end position="235"/>
    </location>
</feature>
<evidence type="ECO:0000256" key="1">
    <source>
        <dbReference type="SAM" id="MobiDB-lite"/>
    </source>
</evidence>
<feature type="region of interest" description="Disordered" evidence="1">
    <location>
        <begin position="155"/>
        <end position="174"/>
    </location>
</feature>
<dbReference type="AlphaFoldDB" id="A0AB39ZTT1"/>
<organism evidence="2 3">
    <name type="scientific">Drosophila suzukii</name>
    <name type="common">Spotted-wing drosophila fruit fly</name>
    <dbReference type="NCBI Taxonomy" id="28584"/>
    <lineage>
        <taxon>Eukaryota</taxon>
        <taxon>Metazoa</taxon>
        <taxon>Ecdysozoa</taxon>
        <taxon>Arthropoda</taxon>
        <taxon>Hexapoda</taxon>
        <taxon>Insecta</taxon>
        <taxon>Pterygota</taxon>
        <taxon>Neoptera</taxon>
        <taxon>Endopterygota</taxon>
        <taxon>Diptera</taxon>
        <taxon>Brachycera</taxon>
        <taxon>Muscomorpha</taxon>
        <taxon>Ephydroidea</taxon>
        <taxon>Drosophilidae</taxon>
        <taxon>Drosophila</taxon>
        <taxon>Sophophora</taxon>
    </lineage>
</organism>
<dbReference type="RefSeq" id="XP_016943053.3">
    <property type="nucleotide sequence ID" value="XM_017087564.4"/>
</dbReference>
<evidence type="ECO:0000313" key="3">
    <source>
        <dbReference type="RefSeq" id="XP_016943053.3"/>
    </source>
</evidence>
<name>A0AB39ZTT1_DROSZ</name>
<feature type="region of interest" description="Disordered" evidence="1">
    <location>
        <begin position="1"/>
        <end position="30"/>
    </location>
</feature>
<gene>
    <name evidence="3" type="primary">LOC108019673</name>
</gene>
<protein>
    <submittedName>
        <fullName evidence="3">Uncharacterized protein</fullName>
    </submittedName>
</protein>
<proteinExistence type="predicted"/>
<dbReference type="Proteomes" id="UP001652628">
    <property type="component" value="Chromosome 2R"/>
</dbReference>
<keyword evidence="2" id="KW-1185">Reference proteome</keyword>